<comment type="similarity">
    <text evidence="2">Belongs to the PPase family.</text>
</comment>
<evidence type="ECO:0000256" key="2">
    <source>
        <dbReference type="ARBA" id="ARBA00006220"/>
    </source>
</evidence>
<keyword evidence="4" id="KW-0479">Metal-binding</keyword>
<evidence type="ECO:0000256" key="1">
    <source>
        <dbReference type="ARBA" id="ARBA00001946"/>
    </source>
</evidence>
<dbReference type="KEGG" id="clus:A9F13_16g00792"/>
<protein>
    <recommendedName>
        <fullName evidence="3">inorganic diphosphatase</fullName>
        <ecNumber evidence="3">3.6.1.1</ecNumber>
    </recommendedName>
    <alternativeName>
        <fullName evidence="7">Pyrophosphate phospho-hydrolase</fullName>
    </alternativeName>
</protein>
<dbReference type="CDD" id="cd00412">
    <property type="entry name" value="pyrophosphatase"/>
    <property type="match status" value="1"/>
</dbReference>
<keyword evidence="6" id="KW-0460">Magnesium</keyword>
<proteinExistence type="inferred from homology"/>
<dbReference type="GO" id="GO:0000287">
    <property type="term" value="F:magnesium ion binding"/>
    <property type="evidence" value="ECO:0007669"/>
    <property type="project" value="InterPro"/>
</dbReference>
<evidence type="ECO:0000256" key="7">
    <source>
        <dbReference type="ARBA" id="ARBA00032535"/>
    </source>
</evidence>
<dbReference type="SUPFAM" id="SSF50324">
    <property type="entry name" value="Inorganic pyrophosphatase"/>
    <property type="match status" value="1"/>
</dbReference>
<evidence type="ECO:0000256" key="6">
    <source>
        <dbReference type="ARBA" id="ARBA00022842"/>
    </source>
</evidence>
<dbReference type="PANTHER" id="PTHR10286">
    <property type="entry name" value="INORGANIC PYROPHOSPHATASE"/>
    <property type="match status" value="1"/>
</dbReference>
<dbReference type="InterPro" id="IPR036649">
    <property type="entry name" value="Pyrophosphatase_sf"/>
</dbReference>
<comment type="cofactor">
    <cofactor evidence="1">
        <name>Mg(2+)</name>
        <dbReference type="ChEBI" id="CHEBI:18420"/>
    </cofactor>
</comment>
<dbReference type="GO" id="GO:0004427">
    <property type="term" value="F:inorganic diphosphate phosphatase activity"/>
    <property type="evidence" value="ECO:0007669"/>
    <property type="project" value="UniProtKB-EC"/>
</dbReference>
<accession>A0AA91T0C3</accession>
<dbReference type="GO" id="GO:0006796">
    <property type="term" value="P:phosphate-containing compound metabolic process"/>
    <property type="evidence" value="ECO:0007669"/>
    <property type="project" value="InterPro"/>
</dbReference>
<dbReference type="InterPro" id="IPR008162">
    <property type="entry name" value="Pyrophosphatase"/>
</dbReference>
<dbReference type="Gene3D" id="3.90.80.10">
    <property type="entry name" value="Inorganic pyrophosphatase"/>
    <property type="match status" value="1"/>
</dbReference>
<dbReference type="EC" id="3.6.1.1" evidence="3"/>
<keyword evidence="5" id="KW-0378">Hydrolase</keyword>
<evidence type="ECO:0000313" key="9">
    <source>
        <dbReference type="Proteomes" id="UP000195602"/>
    </source>
</evidence>
<comment type="caution">
    <text evidence="8">The sequence shown here is derived from an EMBL/GenBank/DDBJ whole genome shotgun (WGS) entry which is preliminary data.</text>
</comment>
<dbReference type="AlphaFoldDB" id="A0AA91T0C3"/>
<evidence type="ECO:0000256" key="3">
    <source>
        <dbReference type="ARBA" id="ARBA00012146"/>
    </source>
</evidence>
<name>A0AA91T0C3_CLALS</name>
<reference evidence="8 9" key="1">
    <citation type="submission" date="2017-04" db="EMBL/GenBank/DDBJ databases">
        <title>Draft genome of the yeast Clavispora lusitaniae type strain CBS 6936.</title>
        <authorList>
            <person name="Durrens P."/>
            <person name="Klopp C."/>
            <person name="Biteau N."/>
            <person name="Fitton-Ouhabi V."/>
            <person name="Dementhon K."/>
            <person name="Accoceberry I."/>
            <person name="Sherman D.J."/>
            <person name="Noel T."/>
        </authorList>
    </citation>
    <scope>NUCLEOTIDE SEQUENCE [LARGE SCALE GENOMIC DNA]</scope>
    <source>
        <strain evidence="8 9">CBS 6936</strain>
    </source>
</reference>
<evidence type="ECO:0000256" key="5">
    <source>
        <dbReference type="ARBA" id="ARBA00022801"/>
    </source>
</evidence>
<dbReference type="GO" id="GO:0005737">
    <property type="term" value="C:cytoplasm"/>
    <property type="evidence" value="ECO:0007669"/>
    <property type="project" value="InterPro"/>
</dbReference>
<evidence type="ECO:0000313" key="8">
    <source>
        <dbReference type="EMBL" id="OVF06979.1"/>
    </source>
</evidence>
<organism evidence="8 9">
    <name type="scientific">Clavispora lusitaniae</name>
    <name type="common">Candida lusitaniae</name>
    <dbReference type="NCBI Taxonomy" id="36911"/>
    <lineage>
        <taxon>Eukaryota</taxon>
        <taxon>Fungi</taxon>
        <taxon>Dikarya</taxon>
        <taxon>Ascomycota</taxon>
        <taxon>Saccharomycotina</taxon>
        <taxon>Pichiomycetes</taxon>
        <taxon>Metschnikowiaceae</taxon>
        <taxon>Clavispora</taxon>
    </lineage>
</organism>
<dbReference type="EMBL" id="LYUB02000016">
    <property type="protein sequence ID" value="OVF06979.1"/>
    <property type="molecule type" value="Genomic_DNA"/>
</dbReference>
<evidence type="ECO:0000256" key="4">
    <source>
        <dbReference type="ARBA" id="ARBA00022723"/>
    </source>
</evidence>
<dbReference type="Pfam" id="PF00719">
    <property type="entry name" value="Pyrophosphatase"/>
    <property type="match status" value="1"/>
</dbReference>
<sequence length="325" mass="36441">MMRRFLSAMGQNRSFAENRLHLTAKHLRPEQWSRSLSQYASAQVGSRFSSSYKNYAVKSDENKIVSYFHDIPLSLDVEKRTVNMVVEVPRWSNAKFEISTSLEGNPIVQDTKNGKVRFVRNLFPYHGYIHNYGALSQTWEDPTVKSNVDGLVGDGDPLDVCEIGSRVWPTGSVRQVRVLGSLALVDDGELDWKVIAIDTEDPLADELFDVHDVFVKCPGLLEATRQWFKDYKIPDGKPQNRFALGGKYRTSQETIETIVECQEAWKRLVSGETKPSGDFSTANVGVPGSEGHVSRFSFNDSVLGAVCEPDTPIPAEVDKPFYVVT</sequence>
<dbReference type="Proteomes" id="UP000195602">
    <property type="component" value="Unassembled WGS sequence"/>
</dbReference>
<gene>
    <name evidence="8" type="ORF">A9F13_16g00792</name>
</gene>
<dbReference type="PROSITE" id="PS00387">
    <property type="entry name" value="PPASE"/>
    <property type="match status" value="1"/>
</dbReference>
<dbReference type="FunFam" id="3.90.80.10:FF:000007">
    <property type="entry name" value="Inorganic pyrophosphatase, mitochondrial"/>
    <property type="match status" value="1"/>
</dbReference>